<organism evidence="11 12">
    <name type="scientific">Chitinophaga arvensicola</name>
    <dbReference type="NCBI Taxonomy" id="29529"/>
    <lineage>
        <taxon>Bacteria</taxon>
        <taxon>Pseudomonadati</taxon>
        <taxon>Bacteroidota</taxon>
        <taxon>Chitinophagia</taxon>
        <taxon>Chitinophagales</taxon>
        <taxon>Chitinophagaceae</taxon>
        <taxon>Chitinophaga</taxon>
    </lineage>
</organism>
<evidence type="ECO:0000256" key="1">
    <source>
        <dbReference type="ARBA" id="ARBA00004571"/>
    </source>
</evidence>
<proteinExistence type="inferred from homology"/>
<gene>
    <name evidence="11" type="ORF">SAMN04488122_6190</name>
</gene>
<dbReference type="NCBIfam" id="TIGR04056">
    <property type="entry name" value="OMP_RagA_SusC"/>
    <property type="match status" value="1"/>
</dbReference>
<comment type="similarity">
    <text evidence="7">Belongs to the TonB-dependent receptor family.</text>
</comment>
<comment type="subcellular location">
    <subcellularLocation>
        <location evidence="1 7">Cell outer membrane</location>
        <topology evidence="1 7">Multi-pass membrane protein</topology>
    </subcellularLocation>
</comment>
<protein>
    <submittedName>
        <fullName evidence="11">TonB-linked outer membrane protein, SusC/RagA family</fullName>
    </submittedName>
</protein>
<dbReference type="STRING" id="29529.SAMN04488122_6190"/>
<feature type="signal peptide" evidence="8">
    <location>
        <begin position="1"/>
        <end position="28"/>
    </location>
</feature>
<evidence type="ECO:0000256" key="6">
    <source>
        <dbReference type="ARBA" id="ARBA00023237"/>
    </source>
</evidence>
<dbReference type="GO" id="GO:0009279">
    <property type="term" value="C:cell outer membrane"/>
    <property type="evidence" value="ECO:0007669"/>
    <property type="project" value="UniProtKB-SubCell"/>
</dbReference>
<keyword evidence="3 7" id="KW-1134">Transmembrane beta strand</keyword>
<dbReference type="InterPro" id="IPR023997">
    <property type="entry name" value="TonB-dep_OMP_SusC/RagA_CS"/>
</dbReference>
<evidence type="ECO:0000259" key="10">
    <source>
        <dbReference type="Pfam" id="PF07715"/>
    </source>
</evidence>
<dbReference type="Pfam" id="PF07715">
    <property type="entry name" value="Plug"/>
    <property type="match status" value="1"/>
</dbReference>
<evidence type="ECO:0000256" key="5">
    <source>
        <dbReference type="ARBA" id="ARBA00023136"/>
    </source>
</evidence>
<evidence type="ECO:0000256" key="2">
    <source>
        <dbReference type="ARBA" id="ARBA00022448"/>
    </source>
</evidence>
<dbReference type="Gene3D" id="3.55.50.30">
    <property type="match status" value="1"/>
</dbReference>
<feature type="chain" id="PRO_5011652245" evidence="8">
    <location>
        <begin position="29"/>
        <end position="1161"/>
    </location>
</feature>
<dbReference type="Proteomes" id="UP000199310">
    <property type="component" value="Unassembled WGS sequence"/>
</dbReference>
<dbReference type="Pfam" id="PF07660">
    <property type="entry name" value="STN"/>
    <property type="match status" value="1"/>
</dbReference>
<reference evidence="12" key="1">
    <citation type="submission" date="2016-10" db="EMBL/GenBank/DDBJ databases">
        <authorList>
            <person name="Varghese N."/>
            <person name="Submissions S."/>
        </authorList>
    </citation>
    <scope>NUCLEOTIDE SEQUENCE [LARGE SCALE GENOMIC DNA]</scope>
    <source>
        <strain evidence="12">DSM 3695</strain>
    </source>
</reference>
<accession>A0A1I0SCH3</accession>
<dbReference type="PROSITE" id="PS52016">
    <property type="entry name" value="TONB_DEPENDENT_REC_3"/>
    <property type="match status" value="1"/>
</dbReference>
<keyword evidence="12" id="KW-1185">Reference proteome</keyword>
<dbReference type="SUPFAM" id="SSF56935">
    <property type="entry name" value="Porins"/>
    <property type="match status" value="1"/>
</dbReference>
<dbReference type="OrthoDB" id="9768177at2"/>
<keyword evidence="2 7" id="KW-0813">Transport</keyword>
<dbReference type="Pfam" id="PF13715">
    <property type="entry name" value="CarbopepD_reg_2"/>
    <property type="match status" value="1"/>
</dbReference>
<name>A0A1I0SCH3_9BACT</name>
<dbReference type="InterPro" id="IPR011662">
    <property type="entry name" value="Secretin/TonB_short_N"/>
</dbReference>
<feature type="domain" description="TonB-dependent receptor plug" evidence="10">
    <location>
        <begin position="228"/>
        <end position="360"/>
    </location>
</feature>
<dbReference type="RefSeq" id="WP_089902521.1">
    <property type="nucleotide sequence ID" value="NZ_FOJG01000002.1"/>
</dbReference>
<dbReference type="InterPro" id="IPR023996">
    <property type="entry name" value="TonB-dep_OMP_SusC/RagA"/>
</dbReference>
<feature type="domain" description="Secretin/TonB short N-terminal" evidence="9">
    <location>
        <begin position="68"/>
        <end position="116"/>
    </location>
</feature>
<evidence type="ECO:0000256" key="7">
    <source>
        <dbReference type="PROSITE-ProRule" id="PRU01360"/>
    </source>
</evidence>
<dbReference type="InterPro" id="IPR039426">
    <property type="entry name" value="TonB-dep_rcpt-like"/>
</dbReference>
<dbReference type="Gene3D" id="2.60.40.1120">
    <property type="entry name" value="Carboxypeptidase-like, regulatory domain"/>
    <property type="match status" value="1"/>
</dbReference>
<evidence type="ECO:0000259" key="9">
    <source>
        <dbReference type="Pfam" id="PF07660"/>
    </source>
</evidence>
<dbReference type="Gene3D" id="2.40.170.20">
    <property type="entry name" value="TonB-dependent receptor, beta-barrel domain"/>
    <property type="match status" value="1"/>
</dbReference>
<keyword evidence="6 7" id="KW-0998">Cell outer membrane</keyword>
<evidence type="ECO:0000256" key="3">
    <source>
        <dbReference type="ARBA" id="ARBA00022452"/>
    </source>
</evidence>
<keyword evidence="5 7" id="KW-0472">Membrane</keyword>
<evidence type="ECO:0000313" key="12">
    <source>
        <dbReference type="Proteomes" id="UP000199310"/>
    </source>
</evidence>
<dbReference type="InterPro" id="IPR012910">
    <property type="entry name" value="Plug_dom"/>
</dbReference>
<dbReference type="EMBL" id="FOJG01000002">
    <property type="protein sequence ID" value="SEW54793.1"/>
    <property type="molecule type" value="Genomic_DNA"/>
</dbReference>
<dbReference type="InterPro" id="IPR036942">
    <property type="entry name" value="Beta-barrel_TonB_sf"/>
</dbReference>
<sequence>MRVKPYPRMWFVSMGLMLTLLLAGSLNTTTSAITQTPDPPAGIVVTIQVKNKNLEEVMTEISVKTGLNFHYDKTDLNLKKKITLNCTKTPIDEVLSLLSLQAGLKFTRINNKIIVGAESDTGPSPTVDLLNHVSLERDISGIVRDNKGTPLPGVTIQIKHSNKGTQSNADAGFTIKASTGDMLVFSSVGFISREVTVGTDSSIVVRLQENVKALNELVVTALGIQKKSRELPYSTQQLDGEDLQLVKDANVINCLNGKTAGATIVRSASGIGGSVRVVLRGNKSTRENQPLYIVDGVPYANYTPAQPSDVWGQSHNIIGAGGRDGGDGISNINPDDIESISILKGASAAALYGSQAANGVILITTKKGKPGRSKIDISSDFTQETPALLPPLQYRYAQTDTPGVDKVGTPQPGSLGSWGRPINAPDHVKDFYNNGSTFTNTIAFSGGTETAQSYFSYANTTNKGILPTNKFDRHTVNLRETLKLLNDKLVMDANVSFTAQSTTNRLSSGLYYSPISGLYTFPRGQDFDYYKNNFEYYDQGRDLYMQNWWNIRNDKKWIGQDDQQNPMWALNRNLRLDSRYRGLATLSLTWQLNDWLALKSRGNFDKSLDQYELEAYAGTQIVLAGSNGRYTLEKEFNTQLYGDMMLNASHKMNKWLHLAGNIGASITDTKAHERNFNGSNPNADPGLNYPNKFSVSNILNTSLDAQHNIERKQLQAVFANAQVGINNYLFLDFTGRNDWSSTFAYTSTLHKGYFYYSAGLSAVWSEMFKMPASIDFLRSRISYAKVGNDIAPYSSRPASFTLQTIAGVTRVVLNQDTLYPGLHLEPEDNRSFEVGLEAHLLKNRITADITFYKNNNYKQYMEVPAPLGNRYNTYYLNMGNIQNQGWEATLTLMPIRNKAVAWTSTVNFATNRNKIISLSNSRIIGADTSNMFILTDFGVNMFGSFIMEGGSWGDIYSNKELVQNSKGEYVLDAAGKLQTRNAFKKVGNPNPDFTLGWNNSIDYKNFNLSFLIDGRFGGKVMSVTQAVLDWYGVSEESAKARDNGGVKINAVNRNGTAYSGKIDAQTYYTTIGGRAGIGEMYMYDATNIRLRELSLSYRLPLKWKWVRNARVGIVGRNLFFFELHAPFDPEVSMGTGNGLQGVDVFGLPPVRSMGINLRLGL</sequence>
<dbReference type="AlphaFoldDB" id="A0A1I0SCH3"/>
<keyword evidence="8" id="KW-0732">Signal</keyword>
<dbReference type="InterPro" id="IPR008969">
    <property type="entry name" value="CarboxyPept-like_regulatory"/>
</dbReference>
<dbReference type="InterPro" id="IPR037066">
    <property type="entry name" value="Plug_dom_sf"/>
</dbReference>
<evidence type="ECO:0000313" key="11">
    <source>
        <dbReference type="EMBL" id="SEW54793.1"/>
    </source>
</evidence>
<keyword evidence="4 7" id="KW-0812">Transmembrane</keyword>
<evidence type="ECO:0000256" key="8">
    <source>
        <dbReference type="SAM" id="SignalP"/>
    </source>
</evidence>
<dbReference type="NCBIfam" id="TIGR04057">
    <property type="entry name" value="SusC_RagA_signa"/>
    <property type="match status" value="1"/>
</dbReference>
<dbReference type="SUPFAM" id="SSF49464">
    <property type="entry name" value="Carboxypeptidase regulatory domain-like"/>
    <property type="match status" value="1"/>
</dbReference>
<evidence type="ECO:0000256" key="4">
    <source>
        <dbReference type="ARBA" id="ARBA00022692"/>
    </source>
</evidence>
<dbReference type="Gene3D" id="2.170.130.10">
    <property type="entry name" value="TonB-dependent receptor, plug domain"/>
    <property type="match status" value="1"/>
</dbReference>